<dbReference type="RefSeq" id="XP_008617440.1">
    <property type="nucleotide sequence ID" value="XM_008619218.1"/>
</dbReference>
<dbReference type="GeneID" id="19953863"/>
<dbReference type="OrthoDB" id="72766at2759"/>
<name>T0Q6L4_SAPDV</name>
<dbReference type="EMBL" id="JH767187">
    <property type="protein sequence ID" value="EQC29105.1"/>
    <property type="molecule type" value="Genomic_DNA"/>
</dbReference>
<gene>
    <name evidence="3" type="ORF">SDRG_13136</name>
</gene>
<keyword evidence="4" id="KW-1185">Reference proteome</keyword>
<evidence type="ECO:0000259" key="2">
    <source>
        <dbReference type="PROSITE" id="PS50003"/>
    </source>
</evidence>
<dbReference type="InParanoid" id="T0Q6L4"/>
<feature type="region of interest" description="Disordered" evidence="1">
    <location>
        <begin position="31"/>
        <end position="50"/>
    </location>
</feature>
<dbReference type="SUPFAM" id="SSF50729">
    <property type="entry name" value="PH domain-like"/>
    <property type="match status" value="1"/>
</dbReference>
<reference evidence="3 4" key="1">
    <citation type="submission" date="2012-04" db="EMBL/GenBank/DDBJ databases">
        <title>The Genome Sequence of Saprolegnia declina VS20.</title>
        <authorList>
            <consortium name="The Broad Institute Genome Sequencing Platform"/>
            <person name="Russ C."/>
            <person name="Nusbaum C."/>
            <person name="Tyler B."/>
            <person name="van West P."/>
            <person name="Dieguez-Uribeondo J."/>
            <person name="de Bruijn I."/>
            <person name="Tripathy S."/>
            <person name="Jiang R."/>
            <person name="Young S.K."/>
            <person name="Zeng Q."/>
            <person name="Gargeya S."/>
            <person name="Fitzgerald M."/>
            <person name="Haas B."/>
            <person name="Abouelleil A."/>
            <person name="Alvarado L."/>
            <person name="Arachchi H.M."/>
            <person name="Berlin A."/>
            <person name="Chapman S.B."/>
            <person name="Goldberg J."/>
            <person name="Griggs A."/>
            <person name="Gujja S."/>
            <person name="Hansen M."/>
            <person name="Howarth C."/>
            <person name="Imamovic A."/>
            <person name="Larimer J."/>
            <person name="McCowen C."/>
            <person name="Montmayeur A."/>
            <person name="Murphy C."/>
            <person name="Neiman D."/>
            <person name="Pearson M."/>
            <person name="Priest M."/>
            <person name="Roberts A."/>
            <person name="Saif S."/>
            <person name="Shea T."/>
            <person name="Sisk P."/>
            <person name="Sykes S."/>
            <person name="Wortman J."/>
            <person name="Nusbaum C."/>
            <person name="Birren B."/>
        </authorList>
    </citation>
    <scope>NUCLEOTIDE SEQUENCE [LARGE SCALE GENOMIC DNA]</scope>
    <source>
        <strain evidence="3 4">VS20</strain>
    </source>
</reference>
<protein>
    <recommendedName>
        <fullName evidence="2">PH domain-containing protein</fullName>
    </recommendedName>
</protein>
<dbReference type="AlphaFoldDB" id="T0Q6L4"/>
<proteinExistence type="predicted"/>
<evidence type="ECO:0000313" key="4">
    <source>
        <dbReference type="Proteomes" id="UP000030762"/>
    </source>
</evidence>
<dbReference type="VEuPathDB" id="FungiDB:SDRG_13136"/>
<dbReference type="InterPro" id="IPR001849">
    <property type="entry name" value="PH_domain"/>
</dbReference>
<dbReference type="eggNOG" id="ENOG502S0JI">
    <property type="taxonomic scope" value="Eukaryota"/>
</dbReference>
<organism evidence="3 4">
    <name type="scientific">Saprolegnia diclina (strain VS20)</name>
    <dbReference type="NCBI Taxonomy" id="1156394"/>
    <lineage>
        <taxon>Eukaryota</taxon>
        <taxon>Sar</taxon>
        <taxon>Stramenopiles</taxon>
        <taxon>Oomycota</taxon>
        <taxon>Saprolegniomycetes</taxon>
        <taxon>Saprolegniales</taxon>
        <taxon>Saprolegniaceae</taxon>
        <taxon>Saprolegnia</taxon>
    </lineage>
</organism>
<dbReference type="OMA" id="AISFFCQ"/>
<feature type="domain" description="PH" evidence="2">
    <location>
        <begin position="150"/>
        <end position="286"/>
    </location>
</feature>
<evidence type="ECO:0000313" key="3">
    <source>
        <dbReference type="EMBL" id="EQC29105.1"/>
    </source>
</evidence>
<feature type="compositionally biased region" description="Acidic residues" evidence="1">
    <location>
        <begin position="38"/>
        <end position="50"/>
    </location>
</feature>
<dbReference type="Proteomes" id="UP000030762">
    <property type="component" value="Unassembled WGS sequence"/>
</dbReference>
<accession>T0Q6L4</accession>
<evidence type="ECO:0000256" key="1">
    <source>
        <dbReference type="SAM" id="MobiDB-lite"/>
    </source>
</evidence>
<dbReference type="PROSITE" id="PS50003">
    <property type="entry name" value="PH_DOMAIN"/>
    <property type="match status" value="1"/>
</dbReference>
<dbReference type="SMART" id="SM00233">
    <property type="entry name" value="PH"/>
    <property type="match status" value="1"/>
</dbReference>
<sequence length="517" mass="57838">MNRDYVDDDGAEEVSRPERVHDAMHRVLPATTKSAAVDESDPAAEELDDELQQTTRAVVKPQELYIDVHADRPNTAPLSPPPPPRDVYLNASLQLLHQQSDMRQRLRGLWFLAQRLRWDNHMDAHAMEHLRADLLTTMKSLGIEKQDGDRVRKTGHLVLLEPSVRSGPPPRVYCTLFEDESKLELVLPRAPTTPTSSSSFRDSFTSLSKLSSSLAWLLHDDPDDHDCLRIPLYGAQVHATSAEAMEFRLDVLHKTSDAIATRSFYLRAETDEEYIGWMVALEAVARYDLFQLQASMRRISDPQDYVCVLRSFCPISVPLTWQRHRIARDEKQSGLTRRDSKNMPMLQVLKDIERDTYVVDGMRLSTADGIHHVITHLLTRVMAYLHEHDDTMPSVASPAARMAKSTEAKALSFVERVLRGSTRTQSGGDIYDAISILCANTHVVVCPVSADASPVTLTVDGTDDSVLTIHASVQMAFRIMAPDAAGDWARLHGALTRSFTYGGIAQPGVVTIEMLDE</sequence>